<dbReference type="CDD" id="cd04301">
    <property type="entry name" value="NAT_SF"/>
    <property type="match status" value="2"/>
</dbReference>
<evidence type="ECO:0000256" key="1">
    <source>
        <dbReference type="ARBA" id="ARBA00022679"/>
    </source>
</evidence>
<gene>
    <name evidence="4" type="ORF">CAL12_03515</name>
</gene>
<dbReference type="InterPro" id="IPR016181">
    <property type="entry name" value="Acyl_CoA_acyltransferase"/>
</dbReference>
<dbReference type="PANTHER" id="PTHR43877">
    <property type="entry name" value="AMINOALKYLPHOSPHONATE N-ACETYLTRANSFERASE-RELATED-RELATED"/>
    <property type="match status" value="1"/>
</dbReference>
<sequence length="345" mass="36898">MTTETRIRIVGADEAAGLAGPLAELLMDCVAGGASVSFMAPLDKPKAERFWMKVADGVAKGDRILLIAESGKRIMGTVQVVIGLPENQPHRADVSKLLVHREFRRLGVGARLMAEVDKVAAQAGRTLLVLDTATGSDGERLYARSGWIRAGVIPGYALKPHGGATDTTFFYKQLSAGGAPDGRAKTADVSHAADAAQAIEPARPADAAAIKALVDGAYSKYIDRMGKLPAPMQADYGALAASGDLYVLRAHGVIAGAILLTQDRDALKVNNLVVGHEDQGKGYGRELMLFAERMARSRGLRALTLYTNALMHENIALYQKTGFVITDRVAEDGFDRVYFRKPLVP</sequence>
<dbReference type="STRING" id="1416806.CAL12_03515"/>
<dbReference type="Gene3D" id="3.40.630.30">
    <property type="match status" value="2"/>
</dbReference>
<dbReference type="KEGG" id="bgv:CAL12_03515"/>
<evidence type="ECO:0000256" key="2">
    <source>
        <dbReference type="ARBA" id="ARBA00023315"/>
    </source>
</evidence>
<keyword evidence="1" id="KW-0808">Transferase</keyword>
<dbReference type="OrthoDB" id="3389160at2"/>
<protein>
    <recommendedName>
        <fullName evidence="3">N-acetyltransferase domain-containing protein</fullName>
    </recommendedName>
</protein>
<proteinExistence type="predicted"/>
<evidence type="ECO:0000313" key="4">
    <source>
        <dbReference type="EMBL" id="ARP79984.1"/>
    </source>
</evidence>
<dbReference type="Proteomes" id="UP000194151">
    <property type="component" value="Chromosome"/>
</dbReference>
<dbReference type="InterPro" id="IPR050832">
    <property type="entry name" value="Bact_Acetyltransf"/>
</dbReference>
<evidence type="ECO:0000259" key="3">
    <source>
        <dbReference type="PROSITE" id="PS51186"/>
    </source>
</evidence>
<organism evidence="4 5">
    <name type="scientific">Bordetella genomosp. 8</name>
    <dbReference type="NCBI Taxonomy" id="1416806"/>
    <lineage>
        <taxon>Bacteria</taxon>
        <taxon>Pseudomonadati</taxon>
        <taxon>Pseudomonadota</taxon>
        <taxon>Betaproteobacteria</taxon>
        <taxon>Burkholderiales</taxon>
        <taxon>Alcaligenaceae</taxon>
        <taxon>Bordetella</taxon>
    </lineage>
</organism>
<accession>A0A1W6YG73</accession>
<feature type="domain" description="N-acetyltransferase" evidence="3">
    <location>
        <begin position="197"/>
        <end position="344"/>
    </location>
</feature>
<dbReference type="GO" id="GO:0016747">
    <property type="term" value="F:acyltransferase activity, transferring groups other than amino-acyl groups"/>
    <property type="evidence" value="ECO:0007669"/>
    <property type="project" value="InterPro"/>
</dbReference>
<keyword evidence="5" id="KW-1185">Reference proteome</keyword>
<name>A0A1W6YG73_9BORD</name>
<dbReference type="PANTHER" id="PTHR43877:SF1">
    <property type="entry name" value="ACETYLTRANSFERASE"/>
    <property type="match status" value="1"/>
</dbReference>
<feature type="domain" description="N-acetyltransferase" evidence="3">
    <location>
        <begin position="7"/>
        <end position="177"/>
    </location>
</feature>
<reference evidence="4 5" key="1">
    <citation type="submission" date="2017-05" db="EMBL/GenBank/DDBJ databases">
        <title>Complete and WGS of Bordetella genogroups.</title>
        <authorList>
            <person name="Spilker T."/>
            <person name="LiPuma J."/>
        </authorList>
    </citation>
    <scope>NUCLEOTIDE SEQUENCE [LARGE SCALE GENOMIC DNA]</scope>
    <source>
        <strain evidence="4 5">AU19157</strain>
    </source>
</reference>
<dbReference type="EMBL" id="CP021108">
    <property type="protein sequence ID" value="ARP79984.1"/>
    <property type="molecule type" value="Genomic_DNA"/>
</dbReference>
<dbReference type="AlphaFoldDB" id="A0A1W6YG73"/>
<dbReference type="SUPFAM" id="SSF55729">
    <property type="entry name" value="Acyl-CoA N-acyltransferases (Nat)"/>
    <property type="match status" value="2"/>
</dbReference>
<evidence type="ECO:0000313" key="5">
    <source>
        <dbReference type="Proteomes" id="UP000194151"/>
    </source>
</evidence>
<dbReference type="PROSITE" id="PS51186">
    <property type="entry name" value="GNAT"/>
    <property type="match status" value="2"/>
</dbReference>
<dbReference type="Pfam" id="PF00583">
    <property type="entry name" value="Acetyltransf_1"/>
    <property type="match status" value="2"/>
</dbReference>
<dbReference type="InterPro" id="IPR000182">
    <property type="entry name" value="GNAT_dom"/>
</dbReference>
<keyword evidence="2" id="KW-0012">Acyltransferase</keyword>